<reference evidence="2 3" key="1">
    <citation type="submission" date="2018-05" db="EMBL/GenBank/DDBJ databases">
        <title>Genomic Encyclopedia of Type Strains, Phase IV (KMG-IV): sequencing the most valuable type-strain genomes for metagenomic binning, comparative biology and taxonomic classification.</title>
        <authorList>
            <person name="Goeker M."/>
        </authorList>
    </citation>
    <scope>NUCLEOTIDE SEQUENCE [LARGE SCALE GENOMIC DNA]</scope>
    <source>
        <strain evidence="2 3">DSM 6986</strain>
    </source>
</reference>
<proteinExistence type="predicted"/>
<organism evidence="2 3">
    <name type="scientific">Pseudaminobacter salicylatoxidans</name>
    <dbReference type="NCBI Taxonomy" id="93369"/>
    <lineage>
        <taxon>Bacteria</taxon>
        <taxon>Pseudomonadati</taxon>
        <taxon>Pseudomonadota</taxon>
        <taxon>Alphaproteobacteria</taxon>
        <taxon>Hyphomicrobiales</taxon>
        <taxon>Phyllobacteriaceae</taxon>
        <taxon>Pseudaminobacter</taxon>
    </lineage>
</organism>
<dbReference type="Proteomes" id="UP000245396">
    <property type="component" value="Unassembled WGS sequence"/>
</dbReference>
<evidence type="ECO:0000313" key="2">
    <source>
        <dbReference type="EMBL" id="PWJ83633.1"/>
    </source>
</evidence>
<dbReference type="AlphaFoldDB" id="A0A316C311"/>
<evidence type="ECO:0000313" key="3">
    <source>
        <dbReference type="Proteomes" id="UP000245396"/>
    </source>
</evidence>
<sequence length="84" mass="9170">MARNAEILPRQARSGELRTPSRDADGFQGMPGRTKRGRRGADPAAGPRFRSADHGAAAVVRIAAFGIARFKQFGLRQLRFSFGE</sequence>
<accession>A0A316C311</accession>
<keyword evidence="3" id="KW-1185">Reference proteome</keyword>
<feature type="compositionally biased region" description="Basic and acidic residues" evidence="1">
    <location>
        <begin position="13"/>
        <end position="25"/>
    </location>
</feature>
<feature type="region of interest" description="Disordered" evidence="1">
    <location>
        <begin position="1"/>
        <end position="53"/>
    </location>
</feature>
<comment type="caution">
    <text evidence="2">The sequence shown here is derived from an EMBL/GenBank/DDBJ whole genome shotgun (WGS) entry which is preliminary data.</text>
</comment>
<evidence type="ECO:0000256" key="1">
    <source>
        <dbReference type="SAM" id="MobiDB-lite"/>
    </source>
</evidence>
<dbReference type="EMBL" id="QGGG01000008">
    <property type="protein sequence ID" value="PWJ83633.1"/>
    <property type="molecule type" value="Genomic_DNA"/>
</dbReference>
<protein>
    <submittedName>
        <fullName evidence="2">Uncharacterized protein</fullName>
    </submittedName>
</protein>
<name>A0A316C311_PSESE</name>
<gene>
    <name evidence="2" type="ORF">C7441_10824</name>
</gene>